<dbReference type="HOGENOM" id="CLU_1156450_0_0_1"/>
<proteinExistence type="predicted"/>
<sequence length="240" mass="27812">MTERVKQDHGKVQSYMPVPNSFDFELVDESGLHNKKTNGYIKNITHLVESGGGIDLLILGYCEYDMQYSWWSPPLLEAWDAWDAVHKFDIACIVHSVPTVRGWIRETAEWNRRNAIRMFPILQHYGRDFRTVFDGLSRAQPVDSSQEPVLSKSRGFEYIPHRPTLDPPKPAERPPDRVFSNAVIIGSFDRKQRDYSRLFIDFITSLHTDPTQWGYLPPKTGRSFILDTSAEHPPFRLHLI</sequence>
<dbReference type="OrthoDB" id="549336at2759"/>
<dbReference type="AlphaFoldDB" id="A0A067TRG6"/>
<gene>
    <name evidence="1" type="ORF">GALMADRAFT_218878</name>
</gene>
<protein>
    <submittedName>
        <fullName evidence="1">Uncharacterized protein</fullName>
    </submittedName>
</protein>
<reference evidence="2" key="1">
    <citation type="journal article" date="2014" name="Proc. Natl. Acad. Sci. U.S.A.">
        <title>Extensive sampling of basidiomycete genomes demonstrates inadequacy of the white-rot/brown-rot paradigm for wood decay fungi.</title>
        <authorList>
            <person name="Riley R."/>
            <person name="Salamov A.A."/>
            <person name="Brown D.W."/>
            <person name="Nagy L.G."/>
            <person name="Floudas D."/>
            <person name="Held B.W."/>
            <person name="Levasseur A."/>
            <person name="Lombard V."/>
            <person name="Morin E."/>
            <person name="Otillar R."/>
            <person name="Lindquist E.A."/>
            <person name="Sun H."/>
            <person name="LaButti K.M."/>
            <person name="Schmutz J."/>
            <person name="Jabbour D."/>
            <person name="Luo H."/>
            <person name="Baker S.E."/>
            <person name="Pisabarro A.G."/>
            <person name="Walton J.D."/>
            <person name="Blanchette R.A."/>
            <person name="Henrissat B."/>
            <person name="Martin F."/>
            <person name="Cullen D."/>
            <person name="Hibbett D.S."/>
            <person name="Grigoriev I.V."/>
        </authorList>
    </citation>
    <scope>NUCLEOTIDE SEQUENCE [LARGE SCALE GENOMIC DNA]</scope>
    <source>
        <strain evidence="2">CBS 339.88</strain>
    </source>
</reference>
<organism evidence="1 2">
    <name type="scientific">Galerina marginata (strain CBS 339.88)</name>
    <dbReference type="NCBI Taxonomy" id="685588"/>
    <lineage>
        <taxon>Eukaryota</taxon>
        <taxon>Fungi</taxon>
        <taxon>Dikarya</taxon>
        <taxon>Basidiomycota</taxon>
        <taxon>Agaricomycotina</taxon>
        <taxon>Agaricomycetes</taxon>
        <taxon>Agaricomycetidae</taxon>
        <taxon>Agaricales</taxon>
        <taxon>Agaricineae</taxon>
        <taxon>Strophariaceae</taxon>
        <taxon>Galerina</taxon>
    </lineage>
</organism>
<evidence type="ECO:0000313" key="2">
    <source>
        <dbReference type="Proteomes" id="UP000027222"/>
    </source>
</evidence>
<dbReference type="Proteomes" id="UP000027222">
    <property type="component" value="Unassembled WGS sequence"/>
</dbReference>
<evidence type="ECO:0000313" key="1">
    <source>
        <dbReference type="EMBL" id="KDR85786.1"/>
    </source>
</evidence>
<keyword evidence="2" id="KW-1185">Reference proteome</keyword>
<dbReference type="EMBL" id="KL142367">
    <property type="protein sequence ID" value="KDR85786.1"/>
    <property type="molecule type" value="Genomic_DNA"/>
</dbReference>
<accession>A0A067TRG6</accession>
<dbReference type="STRING" id="685588.A0A067TRG6"/>
<name>A0A067TRG6_GALM3</name>